<dbReference type="KEGG" id="clus:A9F13_08g00352"/>
<dbReference type="AlphaFoldDB" id="A0AA91PZ57"/>
<feature type="compositionally biased region" description="Basic and acidic residues" evidence="1">
    <location>
        <begin position="311"/>
        <end position="350"/>
    </location>
</feature>
<dbReference type="Proteomes" id="UP000195602">
    <property type="component" value="Unassembled WGS sequence"/>
</dbReference>
<feature type="region of interest" description="Disordered" evidence="1">
    <location>
        <begin position="311"/>
        <end position="470"/>
    </location>
</feature>
<gene>
    <name evidence="2" type="ORF">A9F13_08g00352</name>
</gene>
<feature type="region of interest" description="Disordered" evidence="1">
    <location>
        <begin position="488"/>
        <end position="584"/>
    </location>
</feature>
<feature type="compositionally biased region" description="Polar residues" evidence="1">
    <location>
        <begin position="244"/>
        <end position="253"/>
    </location>
</feature>
<protein>
    <submittedName>
        <fullName evidence="2">Uncharacterized protein</fullName>
    </submittedName>
</protein>
<evidence type="ECO:0000313" key="3">
    <source>
        <dbReference type="Proteomes" id="UP000195602"/>
    </source>
</evidence>
<feature type="compositionally biased region" description="Pro residues" evidence="1">
    <location>
        <begin position="565"/>
        <end position="576"/>
    </location>
</feature>
<reference evidence="2 3" key="1">
    <citation type="submission" date="2017-04" db="EMBL/GenBank/DDBJ databases">
        <title>Draft genome of the yeast Clavispora lusitaniae type strain CBS 6936.</title>
        <authorList>
            <person name="Durrens P."/>
            <person name="Klopp C."/>
            <person name="Biteau N."/>
            <person name="Fitton-Ouhabi V."/>
            <person name="Dementhon K."/>
            <person name="Accoceberry I."/>
            <person name="Sherman D.J."/>
            <person name="Noel T."/>
        </authorList>
    </citation>
    <scope>NUCLEOTIDE SEQUENCE [LARGE SCALE GENOMIC DNA]</scope>
    <source>
        <strain evidence="2 3">CBS 6936</strain>
    </source>
</reference>
<feature type="compositionally biased region" description="Basic residues" evidence="1">
    <location>
        <begin position="527"/>
        <end position="539"/>
    </location>
</feature>
<feature type="compositionally biased region" description="Basic and acidic residues" evidence="1">
    <location>
        <begin position="370"/>
        <end position="390"/>
    </location>
</feature>
<comment type="caution">
    <text evidence="2">The sequence shown here is derived from an EMBL/GenBank/DDBJ whole genome shotgun (WGS) entry which is preliminary data.</text>
</comment>
<feature type="compositionally biased region" description="Polar residues" evidence="1">
    <location>
        <begin position="157"/>
        <end position="174"/>
    </location>
</feature>
<feature type="compositionally biased region" description="Basic and acidic residues" evidence="1">
    <location>
        <begin position="116"/>
        <end position="132"/>
    </location>
</feature>
<evidence type="ECO:0000313" key="2">
    <source>
        <dbReference type="EMBL" id="OVF08348.1"/>
    </source>
</evidence>
<accession>A0AA91PZ57</accession>
<feature type="compositionally biased region" description="Low complexity" evidence="1">
    <location>
        <begin position="44"/>
        <end position="60"/>
    </location>
</feature>
<feature type="compositionally biased region" description="Basic and acidic residues" evidence="1">
    <location>
        <begin position="21"/>
        <end position="43"/>
    </location>
</feature>
<organism evidence="2 3">
    <name type="scientific">Clavispora lusitaniae</name>
    <name type="common">Candida lusitaniae</name>
    <dbReference type="NCBI Taxonomy" id="36911"/>
    <lineage>
        <taxon>Eukaryota</taxon>
        <taxon>Fungi</taxon>
        <taxon>Dikarya</taxon>
        <taxon>Ascomycota</taxon>
        <taxon>Saccharomycotina</taxon>
        <taxon>Pichiomycetes</taxon>
        <taxon>Metschnikowiaceae</taxon>
        <taxon>Clavispora</taxon>
    </lineage>
</organism>
<name>A0AA91PZ57_CLALS</name>
<feature type="compositionally biased region" description="Basic and acidic residues" evidence="1">
    <location>
        <begin position="503"/>
        <end position="521"/>
    </location>
</feature>
<sequence>MSVSPSSQKVDDFLSSLSEISQERLKENQSRQRSLQRDIDHLRSSSTSKPQKPSSLSSTPRSHGIRELSFNRSARDSFYEKWKDSQPEQAPELPKRSSPKQKPTKPNKPSIFAAEIGREPSPEPQVVEEKVTIDLIRPVARKSPAKPGKPETKPKWVSTSTEKPTSSGTGQFSFSALEERIKKSGVTQKLELEDDAPSLPSRNKAVEYPPKLPSREKLVETPPKLPSRDKTPDAPMLPLRKKSSQSPNPSVMNRSDEEQNDNLVSKKAATITEKPKIPTKPKANLKTYEEKDTEMLRQRIKQLSPSKKVLIEEKEDFTPEDHIKKLSESRRMKPEKPLKPRTVEKPEAPKPEALSFLSKLKPAKPAPPKPEPKPEALRRFETMKKHDTGEPLKTNSTDKIGSGLAKKPAPVPIKMGQDTIKRGQTSIKEVPSIAKNGPTIIKKGPNENNNDNAVFGSHGFKTETADRSASDLSYTKLDPKAKFQAQLTSILRANTDPSSNAPKKSEAAVRRSNTDPVESRKSLTHPNKSRSKGPKRRLPKQNMSSTTKVDNIKKHEPISQVTKPLPKPNKKAPPPIKGKKPNLEIKRRVVSGELFI</sequence>
<dbReference type="EMBL" id="LYUB02000008">
    <property type="protein sequence ID" value="OVF08348.1"/>
    <property type="molecule type" value="Genomic_DNA"/>
</dbReference>
<feature type="compositionally biased region" description="Basic and acidic residues" evidence="1">
    <location>
        <begin position="73"/>
        <end position="86"/>
    </location>
</feature>
<feature type="region of interest" description="Disordered" evidence="1">
    <location>
        <begin position="21"/>
        <end position="290"/>
    </location>
</feature>
<feature type="compositionally biased region" description="Polar residues" evidence="1">
    <location>
        <begin position="488"/>
        <end position="502"/>
    </location>
</feature>
<proteinExistence type="predicted"/>
<evidence type="ECO:0000256" key="1">
    <source>
        <dbReference type="SAM" id="MobiDB-lite"/>
    </source>
</evidence>
<feature type="compositionally biased region" description="Basic and acidic residues" evidence="1">
    <location>
        <begin position="460"/>
        <end position="469"/>
    </location>
</feature>